<dbReference type="AlphaFoldDB" id="A0AAE3SP18"/>
<dbReference type="Pfam" id="PF19089">
    <property type="entry name" value="DUF5777"/>
    <property type="match status" value="1"/>
</dbReference>
<gene>
    <name evidence="3" type="ORF">OO016_12225</name>
</gene>
<comment type="caution">
    <text evidence="3">The sequence shown here is derived from an EMBL/GenBank/DDBJ whole genome shotgun (WGS) entry which is preliminary data.</text>
</comment>
<keyword evidence="1" id="KW-0732">Signal</keyword>
<protein>
    <submittedName>
        <fullName evidence="3">DUF5777 family beta-barrel protein</fullName>
    </submittedName>
</protein>
<dbReference type="EMBL" id="JAPFQP010000004">
    <property type="protein sequence ID" value="MCX2720372.1"/>
    <property type="molecule type" value="Genomic_DNA"/>
</dbReference>
<organism evidence="3 4">
    <name type="scientific">Lentiprolixibacter aurantiacus</name>
    <dbReference type="NCBI Taxonomy" id="2993939"/>
    <lineage>
        <taxon>Bacteria</taxon>
        <taxon>Pseudomonadati</taxon>
        <taxon>Bacteroidota</taxon>
        <taxon>Flavobacteriia</taxon>
        <taxon>Flavobacteriales</taxon>
        <taxon>Flavobacteriaceae</taxon>
        <taxon>Lentiprolixibacter</taxon>
    </lineage>
</organism>
<accession>A0AAE3SP18</accession>
<evidence type="ECO:0000313" key="3">
    <source>
        <dbReference type="EMBL" id="MCX2720372.1"/>
    </source>
</evidence>
<dbReference type="InterPro" id="IPR045916">
    <property type="entry name" value="DUF5777"/>
</dbReference>
<keyword evidence="4" id="KW-1185">Reference proteome</keyword>
<proteinExistence type="predicted"/>
<evidence type="ECO:0000256" key="1">
    <source>
        <dbReference type="SAM" id="SignalP"/>
    </source>
</evidence>
<name>A0AAE3SP18_9FLAO</name>
<feature type="domain" description="DUF5777" evidence="2">
    <location>
        <begin position="39"/>
        <end position="295"/>
    </location>
</feature>
<sequence>MRSIYIFLLLLCCSPLLITAQQTGEEEQKPVDKPERPAFESNFLIDNPTDILYNKNSLEVVFQHRFGTIGGGDNDLAGIWAPANIRIGVSYTPFNWLQLGYGITKFERLQDINWKVAILRQTRSGSVPINLTYYGNGAVNMKKKENFALRQDRYSFFHQLIVSRRFNPNFSMQIAPSISHYNLVPEGMPNDIFAVAFGMRHKISPGTAIMMEYSLPVTSFGENTARTNVTDFDAALNPVPGFSVGMEFVTSNHAFQIYMSTYNGIVPQANYFKNQNSFLDGLPDILIGFTITRVYNF</sequence>
<dbReference type="RefSeq" id="WP_266014402.1">
    <property type="nucleotide sequence ID" value="NZ_JAPFQP010000004.1"/>
</dbReference>
<feature type="chain" id="PRO_5041954765" evidence="1">
    <location>
        <begin position="21"/>
        <end position="297"/>
    </location>
</feature>
<evidence type="ECO:0000313" key="4">
    <source>
        <dbReference type="Proteomes" id="UP001207116"/>
    </source>
</evidence>
<reference evidence="3" key="1">
    <citation type="submission" date="2022-11" db="EMBL/GenBank/DDBJ databases">
        <title>The characterization of three novel Bacteroidetes species and genomic analysis of their roles in tidal elemental geochemical cycles.</title>
        <authorList>
            <person name="Ma K.-J."/>
        </authorList>
    </citation>
    <scope>NUCLEOTIDE SEQUENCE</scope>
    <source>
        <strain evidence="3">M415</strain>
    </source>
</reference>
<evidence type="ECO:0000259" key="2">
    <source>
        <dbReference type="Pfam" id="PF19089"/>
    </source>
</evidence>
<feature type="signal peptide" evidence="1">
    <location>
        <begin position="1"/>
        <end position="20"/>
    </location>
</feature>
<dbReference type="Proteomes" id="UP001207116">
    <property type="component" value="Unassembled WGS sequence"/>
</dbReference>